<feature type="signal peptide" evidence="1">
    <location>
        <begin position="1"/>
        <end position="27"/>
    </location>
</feature>
<dbReference type="RefSeq" id="WP_322856056.1">
    <property type="nucleotide sequence ID" value="NZ_JAYDCJ010000003.1"/>
</dbReference>
<proteinExistence type="predicted"/>
<organism evidence="2 3">
    <name type="scientific">Marinobacter qingdaonensis</name>
    <dbReference type="NCBI Taxonomy" id="3108486"/>
    <lineage>
        <taxon>Bacteria</taxon>
        <taxon>Pseudomonadati</taxon>
        <taxon>Pseudomonadota</taxon>
        <taxon>Gammaproteobacteria</taxon>
        <taxon>Pseudomonadales</taxon>
        <taxon>Marinobacteraceae</taxon>
        <taxon>Marinobacter</taxon>
    </lineage>
</organism>
<name>A0ABU5P0L6_9GAMM</name>
<evidence type="ECO:0000256" key="1">
    <source>
        <dbReference type="SAM" id="SignalP"/>
    </source>
</evidence>
<reference evidence="2 3" key="1">
    <citation type="submission" date="2023-12" db="EMBL/GenBank/DDBJ databases">
        <title>Marinobacter qingdaonensis sp. nov., isolated from the intertidal sediment of Qingdao, PR China.</title>
        <authorList>
            <person name="Li Y."/>
        </authorList>
    </citation>
    <scope>NUCLEOTIDE SEQUENCE [LARGE SCALE GENOMIC DNA]</scope>
    <source>
        <strain evidence="2 3">ASW11-75</strain>
    </source>
</reference>
<dbReference type="PROSITE" id="PS51257">
    <property type="entry name" value="PROKAR_LIPOPROTEIN"/>
    <property type="match status" value="1"/>
</dbReference>
<gene>
    <name evidence="2" type="ORF">U5822_13055</name>
</gene>
<accession>A0ABU5P0L6</accession>
<keyword evidence="1" id="KW-0732">Signal</keyword>
<evidence type="ECO:0008006" key="4">
    <source>
        <dbReference type="Google" id="ProtNLM"/>
    </source>
</evidence>
<dbReference type="Proteomes" id="UP001305746">
    <property type="component" value="Unassembled WGS sequence"/>
</dbReference>
<protein>
    <recommendedName>
        <fullName evidence="4">Lipoprotein</fullName>
    </recommendedName>
</protein>
<evidence type="ECO:0000313" key="2">
    <source>
        <dbReference type="EMBL" id="MEA1081604.1"/>
    </source>
</evidence>
<keyword evidence="3" id="KW-1185">Reference proteome</keyword>
<sequence>MRYPLPLRVLSVATVMLLAACSSPRVTFDNDPLTREMTTRESYIENRCTADSRRSTQGIDHCQDATSIEQYEREYREYEREYEQSQGE</sequence>
<comment type="caution">
    <text evidence="2">The sequence shown here is derived from an EMBL/GenBank/DDBJ whole genome shotgun (WGS) entry which is preliminary data.</text>
</comment>
<feature type="chain" id="PRO_5046630049" description="Lipoprotein" evidence="1">
    <location>
        <begin position="28"/>
        <end position="88"/>
    </location>
</feature>
<evidence type="ECO:0000313" key="3">
    <source>
        <dbReference type="Proteomes" id="UP001305746"/>
    </source>
</evidence>
<dbReference type="EMBL" id="JAYDCJ010000003">
    <property type="protein sequence ID" value="MEA1081604.1"/>
    <property type="molecule type" value="Genomic_DNA"/>
</dbReference>